<feature type="compositionally biased region" description="Basic and acidic residues" evidence="4">
    <location>
        <begin position="192"/>
        <end position="201"/>
    </location>
</feature>
<dbReference type="PANTHER" id="PTHR43712">
    <property type="entry name" value="PUTATIVE (AFU_ORTHOLOGUE AFUA_4G14580)-RELATED"/>
    <property type="match status" value="1"/>
</dbReference>
<dbReference type="STRING" id="436010.A0A167WYZ1"/>
<evidence type="ECO:0000256" key="2">
    <source>
        <dbReference type="ARBA" id="ARBA00022679"/>
    </source>
</evidence>
<sequence>MHLPTNQLECCVADQFGNQLALWGRVALHFEGPHVIPCTVAQSSEPGSRSPLALLRFTASAVALASHPPVQAQRIHRAHFPRIPPNDPHPCAPRCIWLECELNQLQPPFSVLLLQPRPTTSPHRSLIPPARMTFATLRALHALIAQAIDDIERVFAEHGRPLEFPSLEDPVYHPPAPAHQRQHHSAPPGEDAAERAGRDGAEDADGGADLAGGDREDRQRQDDAQARRQAAEALLATHPAVMAATNRIVAAAGHLAACVRDPFLSLCDASMGYHLPACMRFLEATHIVEVLREAGEASENGDGGMHVSALSARIGVPAGRLAHILRLLATHHILTERAPDVFANNRLSSRLDSGKRAAELLGCSPSCSCCSGCSPGCCSPGSPGSLAACACASSPEGKCPESAHPACENPPRAHGDELARSRTEKEKDPAAKYAGTNGVAAFVGLCTDELFKAAAYMAEAYVPALAPRPPAPAPSPPLSPSPSPSAAAAASPSAGAAAAAPAPEEVEVAPFGHAFGTRAGYFAWLEEGGRDPRLSPVLPFVPSPTSPASPASPSFSFSLAPSADSGLGWGADGADGRGGVQAQETRKGSVGSGVGVGRGADAEEGLRRRSRRRRPRGAGAGSGWSALGRR</sequence>
<evidence type="ECO:0000256" key="1">
    <source>
        <dbReference type="ARBA" id="ARBA00022603"/>
    </source>
</evidence>
<keyword evidence="1" id="KW-0489">Methyltransferase</keyword>
<dbReference type="Proteomes" id="UP000076532">
    <property type="component" value="Unassembled WGS sequence"/>
</dbReference>
<dbReference type="InterPro" id="IPR036390">
    <property type="entry name" value="WH_DNA-bd_sf"/>
</dbReference>
<feature type="compositionally biased region" description="Pro residues" evidence="4">
    <location>
        <begin position="470"/>
        <end position="483"/>
    </location>
</feature>
<keyword evidence="6" id="KW-1185">Reference proteome</keyword>
<feature type="compositionally biased region" description="Gly residues" evidence="4">
    <location>
        <begin position="567"/>
        <end position="579"/>
    </location>
</feature>
<evidence type="ECO:0000313" key="6">
    <source>
        <dbReference type="Proteomes" id="UP000076532"/>
    </source>
</evidence>
<evidence type="ECO:0000256" key="4">
    <source>
        <dbReference type="SAM" id="MobiDB-lite"/>
    </source>
</evidence>
<dbReference type="OrthoDB" id="2410195at2759"/>
<protein>
    <recommendedName>
        <fullName evidence="7">O-methyltransferase domain-containing protein</fullName>
    </recommendedName>
</protein>
<feature type="compositionally biased region" description="Low complexity" evidence="4">
    <location>
        <begin position="548"/>
        <end position="566"/>
    </location>
</feature>
<keyword evidence="3" id="KW-0949">S-adenosyl-L-methionine</keyword>
<dbReference type="PANTHER" id="PTHR43712:SF2">
    <property type="entry name" value="O-METHYLTRANSFERASE CICE"/>
    <property type="match status" value="1"/>
</dbReference>
<accession>A0A167WYZ1</accession>
<feature type="region of interest" description="Disordered" evidence="4">
    <location>
        <begin position="166"/>
        <end position="230"/>
    </location>
</feature>
<evidence type="ECO:0000256" key="3">
    <source>
        <dbReference type="ARBA" id="ARBA00022691"/>
    </source>
</evidence>
<dbReference type="Gene3D" id="1.10.10.10">
    <property type="entry name" value="Winged helix-like DNA-binding domain superfamily/Winged helix DNA-binding domain"/>
    <property type="match status" value="1"/>
</dbReference>
<dbReference type="GO" id="GO:0032259">
    <property type="term" value="P:methylation"/>
    <property type="evidence" value="ECO:0007669"/>
    <property type="project" value="UniProtKB-KW"/>
</dbReference>
<feature type="compositionally biased region" description="Low complexity" evidence="4">
    <location>
        <begin position="484"/>
        <end position="498"/>
    </location>
</feature>
<dbReference type="AlphaFoldDB" id="A0A167WYZ1"/>
<feature type="compositionally biased region" description="Basic and acidic residues" evidence="4">
    <location>
        <begin position="411"/>
        <end position="430"/>
    </location>
</feature>
<dbReference type="InterPro" id="IPR036388">
    <property type="entry name" value="WH-like_DNA-bd_sf"/>
</dbReference>
<proteinExistence type="predicted"/>
<evidence type="ECO:0000313" key="5">
    <source>
        <dbReference type="EMBL" id="KZP06640.1"/>
    </source>
</evidence>
<name>A0A167WYZ1_9AGAM</name>
<organism evidence="5 6">
    <name type="scientific">Athelia psychrophila</name>
    <dbReference type="NCBI Taxonomy" id="1759441"/>
    <lineage>
        <taxon>Eukaryota</taxon>
        <taxon>Fungi</taxon>
        <taxon>Dikarya</taxon>
        <taxon>Basidiomycota</taxon>
        <taxon>Agaricomycotina</taxon>
        <taxon>Agaricomycetes</taxon>
        <taxon>Agaricomycetidae</taxon>
        <taxon>Atheliales</taxon>
        <taxon>Atheliaceae</taxon>
        <taxon>Athelia</taxon>
    </lineage>
</organism>
<feature type="region of interest" description="Disordered" evidence="4">
    <location>
        <begin position="470"/>
        <end position="498"/>
    </location>
</feature>
<keyword evidence="2" id="KW-0808">Transferase</keyword>
<gene>
    <name evidence="5" type="ORF">FIBSPDRAFT_939939</name>
</gene>
<dbReference type="GO" id="GO:0008168">
    <property type="term" value="F:methyltransferase activity"/>
    <property type="evidence" value="ECO:0007669"/>
    <property type="project" value="UniProtKB-KW"/>
</dbReference>
<dbReference type="EMBL" id="KV417779">
    <property type="protein sequence ID" value="KZP06640.1"/>
    <property type="molecule type" value="Genomic_DNA"/>
</dbReference>
<reference evidence="5 6" key="1">
    <citation type="journal article" date="2016" name="Mol. Biol. Evol.">
        <title>Comparative Genomics of Early-Diverging Mushroom-Forming Fungi Provides Insights into the Origins of Lignocellulose Decay Capabilities.</title>
        <authorList>
            <person name="Nagy L.G."/>
            <person name="Riley R."/>
            <person name="Tritt A."/>
            <person name="Adam C."/>
            <person name="Daum C."/>
            <person name="Floudas D."/>
            <person name="Sun H."/>
            <person name="Yadav J.S."/>
            <person name="Pangilinan J."/>
            <person name="Larsson K.H."/>
            <person name="Matsuura K."/>
            <person name="Barry K."/>
            <person name="Labutti K."/>
            <person name="Kuo R."/>
            <person name="Ohm R.A."/>
            <person name="Bhattacharya S.S."/>
            <person name="Shirouzu T."/>
            <person name="Yoshinaga Y."/>
            <person name="Martin F.M."/>
            <person name="Grigoriev I.V."/>
            <person name="Hibbett D.S."/>
        </authorList>
    </citation>
    <scope>NUCLEOTIDE SEQUENCE [LARGE SCALE GENOMIC DNA]</scope>
    <source>
        <strain evidence="5 6">CBS 109695</strain>
    </source>
</reference>
<feature type="region of interest" description="Disordered" evidence="4">
    <location>
        <begin position="402"/>
        <end position="430"/>
    </location>
</feature>
<feature type="region of interest" description="Disordered" evidence="4">
    <location>
        <begin position="536"/>
        <end position="630"/>
    </location>
</feature>
<dbReference type="SUPFAM" id="SSF46785">
    <property type="entry name" value="Winged helix' DNA-binding domain"/>
    <property type="match status" value="1"/>
</dbReference>
<feature type="compositionally biased region" description="Basic and acidic residues" evidence="4">
    <location>
        <begin position="212"/>
        <end position="230"/>
    </location>
</feature>
<evidence type="ECO:0008006" key="7">
    <source>
        <dbReference type="Google" id="ProtNLM"/>
    </source>
</evidence>